<evidence type="ECO:0000313" key="10">
    <source>
        <dbReference type="EMBL" id="KAK2572888.1"/>
    </source>
</evidence>
<feature type="chain" id="PRO_5042212454" evidence="7">
    <location>
        <begin position="18"/>
        <end position="366"/>
    </location>
</feature>
<accession>A0AAD9R4U8</accession>
<reference evidence="10" key="2">
    <citation type="journal article" date="2023" name="Science">
        <title>Genomic signatures of disease resistance in endangered staghorn corals.</title>
        <authorList>
            <person name="Vollmer S.V."/>
            <person name="Selwyn J.D."/>
            <person name="Despard B.A."/>
            <person name="Roesel C.L."/>
        </authorList>
    </citation>
    <scope>NUCLEOTIDE SEQUENCE</scope>
    <source>
        <strain evidence="10">K2</strain>
    </source>
</reference>
<dbReference type="InterPro" id="IPR003119">
    <property type="entry name" value="SAP_A"/>
</dbReference>
<gene>
    <name evidence="10" type="ORF">P5673_001894</name>
</gene>
<keyword evidence="3 7" id="KW-0732">Signal</keyword>
<evidence type="ECO:0000256" key="5">
    <source>
        <dbReference type="ARBA" id="ARBA00023157"/>
    </source>
</evidence>
<comment type="caution">
    <text evidence="10">The sequence shown here is derived from an EMBL/GenBank/DDBJ whole genome shotgun (WGS) entry which is preliminary data.</text>
</comment>
<dbReference type="GO" id="GO:0005576">
    <property type="term" value="C:extracellular region"/>
    <property type="evidence" value="ECO:0007669"/>
    <property type="project" value="UniProtKB-SubCell"/>
</dbReference>
<sequence length="366" mass="40058">MAIAFAVFVLFVASVSATPLLEDKCSWGPSYWCENHEQAVECKAVEHCRTNVWAVKDETACEICEMVVPKIKDFVSKNTTQAEVLTLLEQGCSEAQEFAAMCKSLVDQYAPVIMSNIDKLMADPQKVCTALGLCTSQVKKSVAAQLIFNSLPLEKHLFAPKKTVITSKPYKASATCILCEYVMTTLKGILSENSTKEEIKEALEDVCSLFPDTIRSECDQFVKQYEPAIAELLLQEIDPAMVCTMLGLCASKEHRKALEKKVVLKVGSNETCEVCETVMTYLKNILADNATKCNAIVTEYAPAILDLIATAAPHTLCEEIGLCSNKKKGGGDFCFLGASFWCANKQNAVKCNFVSFLTAVDLVEAG</sequence>
<evidence type="ECO:0000313" key="11">
    <source>
        <dbReference type="Proteomes" id="UP001249851"/>
    </source>
</evidence>
<feature type="domain" description="Saposin B-type" evidence="8">
    <location>
        <begin position="172"/>
        <end position="253"/>
    </location>
</feature>
<dbReference type="PANTHER" id="PTHR11480:SF3">
    <property type="entry name" value="BCDNA.GH08312"/>
    <property type="match status" value="1"/>
</dbReference>
<dbReference type="Pfam" id="PF03489">
    <property type="entry name" value="SapB_2"/>
    <property type="match status" value="3"/>
</dbReference>
<name>A0AAD9R4U8_ACRCE</name>
<keyword evidence="11" id="KW-1185">Reference proteome</keyword>
<dbReference type="AlphaFoldDB" id="A0AAD9R4U8"/>
<dbReference type="Pfam" id="PF05184">
    <property type="entry name" value="SapB_1"/>
    <property type="match status" value="2"/>
</dbReference>
<dbReference type="Proteomes" id="UP001249851">
    <property type="component" value="Unassembled WGS sequence"/>
</dbReference>
<feature type="domain" description="Saposin A-type" evidence="9">
    <location>
        <begin position="18"/>
        <end position="58"/>
    </location>
</feature>
<dbReference type="Gene3D" id="1.10.225.10">
    <property type="entry name" value="Saposin-like"/>
    <property type="match status" value="4"/>
</dbReference>
<organism evidence="10 11">
    <name type="scientific">Acropora cervicornis</name>
    <name type="common">Staghorn coral</name>
    <dbReference type="NCBI Taxonomy" id="6130"/>
    <lineage>
        <taxon>Eukaryota</taxon>
        <taxon>Metazoa</taxon>
        <taxon>Cnidaria</taxon>
        <taxon>Anthozoa</taxon>
        <taxon>Hexacorallia</taxon>
        <taxon>Scleractinia</taxon>
        <taxon>Astrocoeniina</taxon>
        <taxon>Acroporidae</taxon>
        <taxon>Acropora</taxon>
    </lineage>
</organism>
<dbReference type="FunFam" id="1.10.225.10:FF:000002">
    <property type="entry name" value="prosaposin isoform X2"/>
    <property type="match status" value="2"/>
</dbReference>
<feature type="signal peptide" evidence="7">
    <location>
        <begin position="1"/>
        <end position="17"/>
    </location>
</feature>
<dbReference type="InterPro" id="IPR051428">
    <property type="entry name" value="Sphingo_Act-Surfact_Prot"/>
</dbReference>
<keyword evidence="4" id="KW-0677">Repeat</keyword>
<evidence type="ECO:0000256" key="3">
    <source>
        <dbReference type="ARBA" id="ARBA00022729"/>
    </source>
</evidence>
<evidence type="ECO:0000256" key="6">
    <source>
        <dbReference type="ARBA" id="ARBA00023180"/>
    </source>
</evidence>
<protein>
    <submittedName>
        <fullName evidence="10">Prosaposin</fullName>
    </submittedName>
</protein>
<feature type="domain" description="Saposin B-type" evidence="8">
    <location>
        <begin position="288"/>
        <end position="327"/>
    </location>
</feature>
<dbReference type="InterPro" id="IPR008373">
    <property type="entry name" value="Saposin"/>
</dbReference>
<dbReference type="InterPro" id="IPR008138">
    <property type="entry name" value="SapB_2"/>
</dbReference>
<dbReference type="PRINTS" id="PR01797">
    <property type="entry name" value="SAPOSIN"/>
</dbReference>
<dbReference type="GO" id="GO:0016020">
    <property type="term" value="C:membrane"/>
    <property type="evidence" value="ECO:0007669"/>
    <property type="project" value="GOC"/>
</dbReference>
<dbReference type="InterPro" id="IPR011001">
    <property type="entry name" value="Saposin-like"/>
</dbReference>
<keyword evidence="6" id="KW-0325">Glycoprotein</keyword>
<evidence type="ECO:0000259" key="9">
    <source>
        <dbReference type="PROSITE" id="PS51110"/>
    </source>
</evidence>
<dbReference type="PANTHER" id="PTHR11480">
    <property type="entry name" value="SAPOSIN-RELATED"/>
    <property type="match status" value="1"/>
</dbReference>
<dbReference type="Pfam" id="PF02199">
    <property type="entry name" value="SapA"/>
    <property type="match status" value="2"/>
</dbReference>
<comment type="subcellular location">
    <subcellularLocation>
        <location evidence="1">Secreted</location>
    </subcellularLocation>
</comment>
<evidence type="ECO:0000259" key="8">
    <source>
        <dbReference type="PROSITE" id="PS50015"/>
    </source>
</evidence>
<dbReference type="SUPFAM" id="SSF47862">
    <property type="entry name" value="Saposin"/>
    <property type="match status" value="3"/>
</dbReference>
<dbReference type="PROSITE" id="PS51110">
    <property type="entry name" value="SAP_A"/>
    <property type="match status" value="1"/>
</dbReference>
<keyword evidence="5" id="KW-1015">Disulfide bond</keyword>
<keyword evidence="2" id="KW-0964">Secreted</keyword>
<evidence type="ECO:0000256" key="7">
    <source>
        <dbReference type="SAM" id="SignalP"/>
    </source>
</evidence>
<dbReference type="InterPro" id="IPR008139">
    <property type="entry name" value="SaposinB_dom"/>
</dbReference>
<feature type="domain" description="Saposin B-type" evidence="8">
    <location>
        <begin position="57"/>
        <end position="138"/>
    </location>
</feature>
<reference evidence="10" key="1">
    <citation type="journal article" date="2023" name="G3 (Bethesda)">
        <title>Whole genome assembly and annotation of the endangered Caribbean coral Acropora cervicornis.</title>
        <authorList>
            <person name="Selwyn J.D."/>
            <person name="Vollmer S.V."/>
        </authorList>
    </citation>
    <scope>NUCLEOTIDE SEQUENCE</scope>
    <source>
        <strain evidence="10">K2</strain>
    </source>
</reference>
<proteinExistence type="predicted"/>
<dbReference type="SMART" id="SM00741">
    <property type="entry name" value="SapB"/>
    <property type="match status" value="3"/>
</dbReference>
<dbReference type="SMART" id="SM00162">
    <property type="entry name" value="SAPA"/>
    <property type="match status" value="1"/>
</dbReference>
<dbReference type="GO" id="GO:0006665">
    <property type="term" value="P:sphingolipid metabolic process"/>
    <property type="evidence" value="ECO:0007669"/>
    <property type="project" value="InterPro"/>
</dbReference>
<dbReference type="GO" id="GO:0005764">
    <property type="term" value="C:lysosome"/>
    <property type="evidence" value="ECO:0007669"/>
    <property type="project" value="InterPro"/>
</dbReference>
<dbReference type="InterPro" id="IPR007856">
    <property type="entry name" value="SapB_1"/>
</dbReference>
<evidence type="ECO:0000256" key="1">
    <source>
        <dbReference type="ARBA" id="ARBA00004613"/>
    </source>
</evidence>
<evidence type="ECO:0000256" key="2">
    <source>
        <dbReference type="ARBA" id="ARBA00022525"/>
    </source>
</evidence>
<dbReference type="EMBL" id="JARQWQ010000003">
    <property type="protein sequence ID" value="KAK2572888.1"/>
    <property type="molecule type" value="Genomic_DNA"/>
</dbReference>
<dbReference type="PROSITE" id="PS50015">
    <property type="entry name" value="SAP_B"/>
    <property type="match status" value="3"/>
</dbReference>
<evidence type="ECO:0000256" key="4">
    <source>
        <dbReference type="ARBA" id="ARBA00022737"/>
    </source>
</evidence>